<dbReference type="RefSeq" id="WP_158957406.1">
    <property type="nucleotide sequence ID" value="NZ_CP046916.1"/>
</dbReference>
<dbReference type="InterPro" id="IPR003439">
    <property type="entry name" value="ABC_transporter-like_ATP-bd"/>
</dbReference>
<dbReference type="PANTHER" id="PTHR43790">
    <property type="entry name" value="CARBOHYDRATE TRANSPORT ATP-BINDING PROTEIN MG119-RELATED"/>
    <property type="match status" value="1"/>
</dbReference>
<accession>A0A7Z2GR31</accession>
<dbReference type="SMART" id="SM00382">
    <property type="entry name" value="AAA"/>
    <property type="match status" value="2"/>
</dbReference>
<name>A0A7Z2GR31_9BURK</name>
<dbReference type="CDD" id="cd03216">
    <property type="entry name" value="ABC_Carb_Monos_I"/>
    <property type="match status" value="1"/>
</dbReference>
<dbReference type="Proteomes" id="UP000433577">
    <property type="component" value="Chromosome 4"/>
</dbReference>
<dbReference type="EMBL" id="CP046916">
    <property type="protein sequence ID" value="QGZ66205.1"/>
    <property type="molecule type" value="Genomic_DNA"/>
</dbReference>
<keyword evidence="1" id="KW-0813">Transport</keyword>
<evidence type="ECO:0000256" key="3">
    <source>
        <dbReference type="ARBA" id="ARBA00022519"/>
    </source>
</evidence>
<evidence type="ECO:0000256" key="4">
    <source>
        <dbReference type="ARBA" id="ARBA00022597"/>
    </source>
</evidence>
<reference evidence="9 10" key="1">
    <citation type="submission" date="2019-12" db="EMBL/GenBank/DDBJ databases">
        <title>Paraburkholderia acidiphila 7Q-K02 sp. nov and Paraburkholderia acidisoli DHF22 sp. nov., two strains isolated from forest soil.</title>
        <authorList>
            <person name="Gao Z."/>
            <person name="Qiu L."/>
        </authorList>
    </citation>
    <scope>NUCLEOTIDE SEQUENCE [LARGE SCALE GENOMIC DNA]</scope>
    <source>
        <strain evidence="9 10">DHF22</strain>
    </source>
</reference>
<evidence type="ECO:0000256" key="5">
    <source>
        <dbReference type="ARBA" id="ARBA00022737"/>
    </source>
</evidence>
<evidence type="ECO:0000256" key="6">
    <source>
        <dbReference type="ARBA" id="ARBA00022741"/>
    </source>
</evidence>
<gene>
    <name evidence="9" type="ORF">FAZ98_30830</name>
</gene>
<keyword evidence="3" id="KW-0472">Membrane</keyword>
<keyword evidence="4" id="KW-0762">Sugar transport</keyword>
<proteinExistence type="predicted"/>
<dbReference type="GO" id="GO:0016887">
    <property type="term" value="F:ATP hydrolysis activity"/>
    <property type="evidence" value="ECO:0007669"/>
    <property type="project" value="InterPro"/>
</dbReference>
<dbReference type="CDD" id="cd03215">
    <property type="entry name" value="ABC_Carb_Monos_II"/>
    <property type="match status" value="1"/>
</dbReference>
<sequence>MSTETASVISRGARANLLPEAAARIEARGLARSFGANVALRPFTHRFESGQIHALMGKNGSGKSTLLKILAGSIRPDSGQLVIDGKPCDFRHPADAFDVGIRMVHQELSLVPTLSVAENIFLGRLPVSGKGLARNVNWKQLRQDALAMLEATGLDVSPDAPVSKLPVGQQQMVEIVKAYATLPSVLLLDEPTSALSHREVERLFTLVRLLRSHGVTMLYITHRMNEIFDIADTCTVLRDGEHISSLPIAETSPKEVVRAMFGEHHVPARAEPRTLAVSPPALSVKDLQRNGVFEDISFDLRRGEVLGIAGMLGAGRTELLRSIFGADPLDAGTIELHGVAVHKPTPARMKKLGLGYTPENRKEHGLVQMHSIHTNLCVAGLNRMSRFAFINQKMESAPVAQQIIDLAIKAPRPQLPVSSMSGGNQQKVVLGNWFNTNPDVMFFDEPSRGIDVQAKEQIFGIIREKTRHGMSAVVVSSEPEELLEVCDRILIMHRGRIVAEVNPQTIALDDLYQIMMEGAQ</sequence>
<keyword evidence="2" id="KW-1003">Cell membrane</keyword>
<evidence type="ECO:0000256" key="7">
    <source>
        <dbReference type="ARBA" id="ARBA00022840"/>
    </source>
</evidence>
<dbReference type="InterPro" id="IPR003593">
    <property type="entry name" value="AAA+_ATPase"/>
</dbReference>
<dbReference type="PANTHER" id="PTHR43790:SF9">
    <property type="entry name" value="GALACTOFURANOSE TRANSPORTER ATP-BINDING PROTEIN YTFR"/>
    <property type="match status" value="1"/>
</dbReference>
<dbReference type="SUPFAM" id="SSF52540">
    <property type="entry name" value="P-loop containing nucleoside triphosphate hydrolases"/>
    <property type="match status" value="2"/>
</dbReference>
<evidence type="ECO:0000313" key="10">
    <source>
        <dbReference type="Proteomes" id="UP000433577"/>
    </source>
</evidence>
<dbReference type="Gene3D" id="3.40.50.300">
    <property type="entry name" value="P-loop containing nucleotide triphosphate hydrolases"/>
    <property type="match status" value="2"/>
</dbReference>
<evidence type="ECO:0000259" key="8">
    <source>
        <dbReference type="PROSITE" id="PS50893"/>
    </source>
</evidence>
<dbReference type="PROSITE" id="PS50893">
    <property type="entry name" value="ABC_TRANSPORTER_2"/>
    <property type="match status" value="2"/>
</dbReference>
<dbReference type="AlphaFoldDB" id="A0A7Z2GR31"/>
<keyword evidence="10" id="KW-1185">Reference proteome</keyword>
<evidence type="ECO:0000256" key="2">
    <source>
        <dbReference type="ARBA" id="ARBA00022475"/>
    </source>
</evidence>
<dbReference type="GO" id="GO:0005524">
    <property type="term" value="F:ATP binding"/>
    <property type="evidence" value="ECO:0007669"/>
    <property type="project" value="UniProtKB-KW"/>
</dbReference>
<dbReference type="Pfam" id="PF00005">
    <property type="entry name" value="ABC_tran"/>
    <property type="match status" value="2"/>
</dbReference>
<evidence type="ECO:0000256" key="1">
    <source>
        <dbReference type="ARBA" id="ARBA00022448"/>
    </source>
</evidence>
<keyword evidence="5" id="KW-0677">Repeat</keyword>
<dbReference type="KEGG" id="pacs:FAZ98_30830"/>
<dbReference type="InterPro" id="IPR027417">
    <property type="entry name" value="P-loop_NTPase"/>
</dbReference>
<organism evidence="9 10">
    <name type="scientific">Paraburkholderia acidisoli</name>
    <dbReference type="NCBI Taxonomy" id="2571748"/>
    <lineage>
        <taxon>Bacteria</taxon>
        <taxon>Pseudomonadati</taxon>
        <taxon>Pseudomonadota</taxon>
        <taxon>Betaproteobacteria</taxon>
        <taxon>Burkholderiales</taxon>
        <taxon>Burkholderiaceae</taxon>
        <taxon>Paraburkholderia</taxon>
    </lineage>
</organism>
<protein>
    <submittedName>
        <fullName evidence="9">ATP-binding cassette domain-containing protein</fullName>
    </submittedName>
</protein>
<keyword evidence="3" id="KW-0997">Cell inner membrane</keyword>
<feature type="domain" description="ABC transporter" evidence="8">
    <location>
        <begin position="277"/>
        <end position="519"/>
    </location>
</feature>
<dbReference type="InterPro" id="IPR050107">
    <property type="entry name" value="ABC_carbohydrate_import_ATPase"/>
</dbReference>
<evidence type="ECO:0000313" key="9">
    <source>
        <dbReference type="EMBL" id="QGZ66205.1"/>
    </source>
</evidence>
<keyword evidence="6" id="KW-0547">Nucleotide-binding</keyword>
<keyword evidence="7 9" id="KW-0067">ATP-binding</keyword>
<feature type="domain" description="ABC transporter" evidence="8">
    <location>
        <begin position="25"/>
        <end position="264"/>
    </location>
</feature>
<dbReference type="InterPro" id="IPR017871">
    <property type="entry name" value="ABC_transporter-like_CS"/>
</dbReference>
<dbReference type="PROSITE" id="PS00211">
    <property type="entry name" value="ABC_TRANSPORTER_1"/>
    <property type="match status" value="1"/>
</dbReference>
<dbReference type="OrthoDB" id="9771863at2"/>